<dbReference type="EMBL" id="HBGQ01100217">
    <property type="protein sequence ID" value="CAD9540478.1"/>
    <property type="molecule type" value="Transcribed_RNA"/>
</dbReference>
<reference evidence="3" key="1">
    <citation type="submission" date="2021-01" db="EMBL/GenBank/DDBJ databases">
        <authorList>
            <person name="Corre E."/>
            <person name="Pelletier E."/>
            <person name="Niang G."/>
            <person name="Scheremetjew M."/>
            <person name="Finn R."/>
            <person name="Kale V."/>
            <person name="Holt S."/>
            <person name="Cochrane G."/>
            <person name="Meng A."/>
            <person name="Brown T."/>
            <person name="Cohen L."/>
        </authorList>
    </citation>
    <scope>NUCLEOTIDE SEQUENCE</scope>
    <source>
        <strain evidence="3">CCMP2222</strain>
    </source>
</reference>
<evidence type="ECO:0000256" key="1">
    <source>
        <dbReference type="SAM" id="MobiDB-lite"/>
    </source>
</evidence>
<evidence type="ECO:0000256" key="2">
    <source>
        <dbReference type="SAM" id="Phobius"/>
    </source>
</evidence>
<sequence length="371" mass="40691">MLAGGLSKWPYQPVRGGGEQVEGRGRRREPDHGSAWRLGATLGLLFGVVIVISIVICTPAKFTPRRLPQPRLMLDDGFQPSAAGGVLESAHCLSSSGLSDFSSQEQMEMSGWLFGWTGPDTFRPAKDLYASSVPYSAYWGFSESVDGEIALVLRGRGFFTLDFGNSWTGPESQVVVYLNGVPQMRASANAISVFVKAPFRDGDVLRIVESNGVLVINSIFFDCADTLLSQTPVPGILQVHTQEVDQTASSTTITTSADAAQSMDANVPSTTVASTATLTTPVAMEDMRISKGSPQHKKRIRQEPAESEIKVLRVEAEKQERSELKISEQVAEESQKLKALEHLEKQELLKAQRDMELKDKLEEELHEVRHD</sequence>
<feature type="compositionally biased region" description="Basic and acidic residues" evidence="1">
    <location>
        <begin position="21"/>
        <end position="32"/>
    </location>
</feature>
<keyword evidence="2" id="KW-0812">Transmembrane</keyword>
<gene>
    <name evidence="3" type="ORF">AAND1436_LOCUS47893</name>
</gene>
<evidence type="ECO:0000313" key="3">
    <source>
        <dbReference type="EMBL" id="CAD9540478.1"/>
    </source>
</evidence>
<feature type="region of interest" description="Disordered" evidence="1">
    <location>
        <begin position="1"/>
        <end position="32"/>
    </location>
</feature>
<name>A0A7S2NGV7_9DINO</name>
<proteinExistence type="predicted"/>
<dbReference type="AlphaFoldDB" id="A0A7S2NGV7"/>
<keyword evidence="2" id="KW-0472">Membrane</keyword>
<feature type="transmembrane region" description="Helical" evidence="2">
    <location>
        <begin position="35"/>
        <end position="56"/>
    </location>
</feature>
<organism evidence="3">
    <name type="scientific">Alexandrium andersonii</name>
    <dbReference type="NCBI Taxonomy" id="327968"/>
    <lineage>
        <taxon>Eukaryota</taxon>
        <taxon>Sar</taxon>
        <taxon>Alveolata</taxon>
        <taxon>Dinophyceae</taxon>
        <taxon>Gonyaulacales</taxon>
        <taxon>Pyrocystaceae</taxon>
        <taxon>Alexandrium</taxon>
    </lineage>
</organism>
<keyword evidence="2" id="KW-1133">Transmembrane helix</keyword>
<protein>
    <submittedName>
        <fullName evidence="3">Uncharacterized protein</fullName>
    </submittedName>
</protein>
<accession>A0A7S2NGV7</accession>